<evidence type="ECO:0000256" key="3">
    <source>
        <dbReference type="ARBA" id="ARBA00023002"/>
    </source>
</evidence>
<comment type="function">
    <text evidence="6">Catalyzes the oxidative decarboxylation of 6-phosphogluconate to ribulose 5-phosphate and CO(2), with concomitant reduction of NADP to NADPH.</text>
</comment>
<keyword evidence="9" id="KW-1185">Reference proteome</keyword>
<accession>A0ABP2F286</accession>
<protein>
    <recommendedName>
        <fullName evidence="6">6-phosphogluconate dehydrogenase, decarboxylating</fullName>
        <ecNumber evidence="6">1.1.1.44</ecNumber>
    </recommendedName>
</protein>
<dbReference type="InterPro" id="IPR008927">
    <property type="entry name" value="6-PGluconate_DH-like_C_sf"/>
</dbReference>
<dbReference type="InterPro" id="IPR006113">
    <property type="entry name" value="6PGDH_Gnd/GntZ"/>
</dbReference>
<evidence type="ECO:0000313" key="9">
    <source>
        <dbReference type="Proteomes" id="UP000002039"/>
    </source>
</evidence>
<evidence type="ECO:0000256" key="2">
    <source>
        <dbReference type="ARBA" id="ARBA00008419"/>
    </source>
</evidence>
<dbReference type="Pfam" id="PF03446">
    <property type="entry name" value="NAD_binding_2"/>
    <property type="match status" value="1"/>
</dbReference>
<dbReference type="Gene3D" id="1.10.1040.10">
    <property type="entry name" value="N-(1-d-carboxylethyl)-l-norvaline Dehydrogenase, domain 2"/>
    <property type="match status" value="1"/>
</dbReference>
<comment type="similarity">
    <text evidence="2 6">Belongs to the 6-phosphogluconate dehydrogenase family.</text>
</comment>
<evidence type="ECO:0000313" key="8">
    <source>
        <dbReference type="EMBL" id="EEQ89277.1"/>
    </source>
</evidence>
<evidence type="ECO:0000256" key="6">
    <source>
        <dbReference type="PIRNR" id="PIRNR000109"/>
    </source>
</evidence>
<evidence type="ECO:0000256" key="4">
    <source>
        <dbReference type="ARBA" id="ARBA00023064"/>
    </source>
</evidence>
<dbReference type="SUPFAM" id="SSF48179">
    <property type="entry name" value="6-phosphogluconate dehydrogenase C-terminal domain-like"/>
    <property type="match status" value="1"/>
</dbReference>
<evidence type="ECO:0000256" key="5">
    <source>
        <dbReference type="ARBA" id="ARBA00023126"/>
    </source>
</evidence>
<dbReference type="Proteomes" id="UP000002039">
    <property type="component" value="Unassembled WGS sequence"/>
</dbReference>
<keyword evidence="6" id="KW-0521">NADP</keyword>
<reference evidence="9" key="1">
    <citation type="journal article" date="2015" name="PLoS Genet.">
        <title>The dynamic genome and transcriptome of the human fungal pathogen Blastomyces and close relative Emmonsia.</title>
        <authorList>
            <person name="Munoz J.F."/>
            <person name="Gauthier G.M."/>
            <person name="Desjardins C.A."/>
            <person name="Gallo J.E."/>
            <person name="Holder J."/>
            <person name="Sullivan T.D."/>
            <person name="Marty A.J."/>
            <person name="Carmen J.C."/>
            <person name="Chen Z."/>
            <person name="Ding L."/>
            <person name="Gujja S."/>
            <person name="Magrini V."/>
            <person name="Misas E."/>
            <person name="Mitreva M."/>
            <person name="Priest M."/>
            <person name="Saif S."/>
            <person name="Whiston E.A."/>
            <person name="Young S."/>
            <person name="Zeng Q."/>
            <person name="Goldman W.E."/>
            <person name="Mardis E.R."/>
            <person name="Taylor J.W."/>
            <person name="McEwen J.G."/>
            <person name="Clay O.K."/>
            <person name="Klein B.S."/>
            <person name="Cuomo C.A."/>
        </authorList>
    </citation>
    <scope>NUCLEOTIDE SEQUENCE [LARGE SCALE GENOMIC DNA]</scope>
    <source>
        <strain evidence="9">ER-3 / ATCC MYA-2586</strain>
    </source>
</reference>
<dbReference type="SMART" id="SM01350">
    <property type="entry name" value="6PGD"/>
    <property type="match status" value="1"/>
</dbReference>
<keyword evidence="4" id="KW-0311">Gluconate utilization</keyword>
<name>A0ABP2F286_AJEDR</name>
<dbReference type="InterPro" id="IPR013328">
    <property type="entry name" value="6PGD_dom2"/>
</dbReference>
<dbReference type="SUPFAM" id="SSF51735">
    <property type="entry name" value="NAD(P)-binding Rossmann-fold domains"/>
    <property type="match status" value="1"/>
</dbReference>
<dbReference type="PRINTS" id="PR00076">
    <property type="entry name" value="6PGDHDRGNASE"/>
</dbReference>
<dbReference type="Pfam" id="PF00393">
    <property type="entry name" value="6PGD"/>
    <property type="match status" value="1"/>
</dbReference>
<dbReference type="InterPro" id="IPR006114">
    <property type="entry name" value="6PGDH_C"/>
</dbReference>
<comment type="subunit">
    <text evidence="6">Homodimer.</text>
</comment>
<gene>
    <name evidence="8" type="ORF">BDCG_04397</name>
</gene>
<proteinExistence type="inferred from homology"/>
<sequence length="519" mass="57007">MATTQPFQHIGIVGAGNMGTMMAFGLAELGPDVSLWDVKSSNVDEAISMSKNEEKLKGKISGFHDIHKLADSIKPVTVDGDQRRLFLFSITHGWSADSVLDKMKDDLKKGDIILDGGNENYRKTERRQRELESKGISWIGMGVSGGYQSARHGLSLSLGGDPDAINVVLPLLRTFAAKDARTKEPCVSNIGPRGAGHYVKMVHNGIENGLLSTLCEAWDILHSGLHLSHDQIGKILEKWNSEGELRHTFLVQIGSEICQRHKTTTGDKGGEAASSAGGFVLDDVGDKVVQDDDDTEGTLYWMVMEAADRHVSAPTIATGQFLRVASGNRRQRLLVADKLKVPHPKKMEATKDADSFIETLRKAVFVSFLCSYCQGLELIARASRDEKWNVNLGECMKIWRAGCIIQAEYISDLLMPAVTSGARIMNMKLINEVSAALTEHYDSLKLVVLSAVEADSCVPSMSASLEYLKYEASKMLPTRFMEAEMDFFGAHNYDRPSVKGEDPGKVAKGAHHYLETCLM</sequence>
<comment type="catalytic activity">
    <reaction evidence="6">
        <text>6-phospho-D-gluconate + NADP(+) = D-ribulose 5-phosphate + CO2 + NADPH</text>
        <dbReference type="Rhea" id="RHEA:10116"/>
        <dbReference type="ChEBI" id="CHEBI:16526"/>
        <dbReference type="ChEBI" id="CHEBI:57783"/>
        <dbReference type="ChEBI" id="CHEBI:58121"/>
        <dbReference type="ChEBI" id="CHEBI:58349"/>
        <dbReference type="ChEBI" id="CHEBI:58759"/>
        <dbReference type="EC" id="1.1.1.44"/>
    </reaction>
</comment>
<dbReference type="PIRSF" id="PIRSF000109">
    <property type="entry name" value="6PGD"/>
    <property type="match status" value="1"/>
</dbReference>
<dbReference type="EMBL" id="EQ999976">
    <property type="protein sequence ID" value="EEQ89277.1"/>
    <property type="molecule type" value="Genomic_DNA"/>
</dbReference>
<dbReference type="RefSeq" id="XP_045276236.1">
    <property type="nucleotide sequence ID" value="XM_045420054.1"/>
</dbReference>
<dbReference type="Gene3D" id="3.40.50.720">
    <property type="entry name" value="NAD(P)-binding Rossmann-like Domain"/>
    <property type="match status" value="1"/>
</dbReference>
<dbReference type="GeneID" id="69026556"/>
<dbReference type="InterPro" id="IPR036291">
    <property type="entry name" value="NAD(P)-bd_dom_sf"/>
</dbReference>
<feature type="domain" description="6-phosphogluconate dehydrogenase C-terminal" evidence="7">
    <location>
        <begin position="196"/>
        <end position="516"/>
    </location>
</feature>
<evidence type="ECO:0000259" key="7">
    <source>
        <dbReference type="SMART" id="SM01350"/>
    </source>
</evidence>
<dbReference type="InterPro" id="IPR006115">
    <property type="entry name" value="6PGDH_NADP-bd"/>
</dbReference>
<organism evidence="8 9">
    <name type="scientific">Ajellomyces dermatitidis (strain ER-3 / ATCC MYA-2586)</name>
    <name type="common">Blastomyces dermatitidis</name>
    <dbReference type="NCBI Taxonomy" id="559297"/>
    <lineage>
        <taxon>Eukaryota</taxon>
        <taxon>Fungi</taxon>
        <taxon>Dikarya</taxon>
        <taxon>Ascomycota</taxon>
        <taxon>Pezizomycotina</taxon>
        <taxon>Eurotiomycetes</taxon>
        <taxon>Eurotiomycetidae</taxon>
        <taxon>Onygenales</taxon>
        <taxon>Ajellomycetaceae</taxon>
        <taxon>Blastomyces</taxon>
    </lineage>
</organism>
<comment type="pathway">
    <text evidence="1 6">Carbohydrate degradation; pentose phosphate pathway; D-ribulose 5-phosphate from D-glucose 6-phosphate (oxidative stage): step 3/3.</text>
</comment>
<keyword evidence="5 6" id="KW-0570">Pentose shunt</keyword>
<dbReference type="EC" id="1.1.1.44" evidence="6"/>
<dbReference type="InterPro" id="IPR006183">
    <property type="entry name" value="Pgluconate_DH"/>
</dbReference>
<keyword evidence="3 6" id="KW-0560">Oxidoreductase</keyword>
<dbReference type="PANTHER" id="PTHR11811">
    <property type="entry name" value="6-PHOSPHOGLUCONATE DEHYDROGENASE"/>
    <property type="match status" value="1"/>
</dbReference>
<evidence type="ECO:0000256" key="1">
    <source>
        <dbReference type="ARBA" id="ARBA00004874"/>
    </source>
</evidence>